<comment type="caution">
    <text evidence="1">The sequence shown here is derived from an EMBL/GenBank/DDBJ whole genome shotgun (WGS) entry which is preliminary data.</text>
</comment>
<dbReference type="AlphaFoldDB" id="A0A426DD42"/>
<gene>
    <name evidence="1" type="ORF">EBB54_04070</name>
</gene>
<proteinExistence type="predicted"/>
<dbReference type="Proteomes" id="UP000274920">
    <property type="component" value="Unassembled WGS sequence"/>
</dbReference>
<sequence length="146" mass="17293">MKIYLDMCCYNRPYDEQSQLKVAMETQSKLHIQNLIKEKQLELISSYMLRYECSNNPFEMRRNTIFDFMHKNTFAYVGEEHKKEIELKAAEIMQTGVKFKDACHVASAIYAGCEYFISTDIRLLKYRSDEIKLVTPIEFVTEMESE</sequence>
<dbReference type="InterPro" id="IPR029060">
    <property type="entry name" value="PIN-like_dom_sf"/>
</dbReference>
<keyword evidence="2" id="KW-1185">Reference proteome</keyword>
<evidence type="ECO:0008006" key="3">
    <source>
        <dbReference type="Google" id="ProtNLM"/>
    </source>
</evidence>
<evidence type="ECO:0000313" key="1">
    <source>
        <dbReference type="EMBL" id="RRK30642.1"/>
    </source>
</evidence>
<dbReference type="SUPFAM" id="SSF88723">
    <property type="entry name" value="PIN domain-like"/>
    <property type="match status" value="1"/>
</dbReference>
<accession>A0A426DD42</accession>
<protein>
    <recommendedName>
        <fullName evidence="3">PIN domain-containing protein</fullName>
    </recommendedName>
</protein>
<dbReference type="EMBL" id="RHJS01000002">
    <property type="protein sequence ID" value="RRK30642.1"/>
    <property type="molecule type" value="Genomic_DNA"/>
</dbReference>
<name>A0A426DD42_9FIRM</name>
<organism evidence="1 2">
    <name type="scientific">Schaedlerella arabinosiphila</name>
    <dbReference type="NCBI Taxonomy" id="2044587"/>
    <lineage>
        <taxon>Bacteria</taxon>
        <taxon>Bacillati</taxon>
        <taxon>Bacillota</taxon>
        <taxon>Clostridia</taxon>
        <taxon>Lachnospirales</taxon>
        <taxon>Lachnospiraceae</taxon>
        <taxon>Schaedlerella</taxon>
    </lineage>
</organism>
<reference evidence="1" key="1">
    <citation type="submission" date="2018-10" db="EMBL/GenBank/DDBJ databases">
        <title>Schaedlerella arabinophila gen. nov. sp. nov., isolated from the mouse intestinal tract and comparative analysis with the genome of the closely related altered Schaedler flora strain ASF502.</title>
        <authorList>
            <person name="Miyake S."/>
            <person name="Soh M."/>
            <person name="Seedorf H."/>
        </authorList>
    </citation>
    <scope>NUCLEOTIDE SEQUENCE [LARGE SCALE GENOMIC DNA]</scope>
    <source>
        <strain evidence="1">DSM 106076</strain>
    </source>
</reference>
<evidence type="ECO:0000313" key="2">
    <source>
        <dbReference type="Proteomes" id="UP000274920"/>
    </source>
</evidence>